<proteinExistence type="predicted"/>
<dbReference type="Proteomes" id="UP000198287">
    <property type="component" value="Unassembled WGS sequence"/>
</dbReference>
<dbReference type="AlphaFoldDB" id="A0A226DNU8"/>
<sequence>MSQSLKDFAVVVFPSDHTVDVAPSKWLSEDQLKCPFPANPPIGFKKVQKDPGSTPDPNWPVWGVEVKKYYNDFARADEKARKLLNAAYVDSSEGEAARGASASADENSSGQVQQTTDISNLISPNITIEDERISTLIAEFRAFPAASLQNQLVLLEEIREVKGLVLKQLNSKVTGSIGVGEILPLWPLITQEDLKHAKEQLKNPDTYRKQLAITSTTIYSIVKWTSSTPFGTSRLRSTFNTESHNFGKI</sequence>
<dbReference type="OrthoDB" id="10062362at2759"/>
<name>A0A226DNU8_FOLCA</name>
<organism evidence="2 3">
    <name type="scientific">Folsomia candida</name>
    <name type="common">Springtail</name>
    <dbReference type="NCBI Taxonomy" id="158441"/>
    <lineage>
        <taxon>Eukaryota</taxon>
        <taxon>Metazoa</taxon>
        <taxon>Ecdysozoa</taxon>
        <taxon>Arthropoda</taxon>
        <taxon>Hexapoda</taxon>
        <taxon>Collembola</taxon>
        <taxon>Entomobryomorpha</taxon>
        <taxon>Isotomoidea</taxon>
        <taxon>Isotomidae</taxon>
        <taxon>Proisotominae</taxon>
        <taxon>Folsomia</taxon>
    </lineage>
</organism>
<gene>
    <name evidence="2" type="ORF">Fcan01_18142</name>
</gene>
<reference evidence="2 3" key="1">
    <citation type="submission" date="2015-12" db="EMBL/GenBank/DDBJ databases">
        <title>The genome of Folsomia candida.</title>
        <authorList>
            <person name="Faddeeva A."/>
            <person name="Derks M.F."/>
            <person name="Anvar Y."/>
            <person name="Smit S."/>
            <person name="Van Straalen N."/>
            <person name="Roelofs D."/>
        </authorList>
    </citation>
    <scope>NUCLEOTIDE SEQUENCE [LARGE SCALE GENOMIC DNA]</scope>
    <source>
        <strain evidence="2 3">VU population</strain>
        <tissue evidence="2">Whole body</tissue>
    </source>
</reference>
<comment type="caution">
    <text evidence="2">The sequence shown here is derived from an EMBL/GenBank/DDBJ whole genome shotgun (WGS) entry which is preliminary data.</text>
</comment>
<evidence type="ECO:0000313" key="3">
    <source>
        <dbReference type="Proteomes" id="UP000198287"/>
    </source>
</evidence>
<evidence type="ECO:0000313" key="2">
    <source>
        <dbReference type="EMBL" id="OXA46770.1"/>
    </source>
</evidence>
<evidence type="ECO:0000256" key="1">
    <source>
        <dbReference type="SAM" id="MobiDB-lite"/>
    </source>
</evidence>
<feature type="region of interest" description="Disordered" evidence="1">
    <location>
        <begin position="97"/>
        <end position="116"/>
    </location>
</feature>
<feature type="compositionally biased region" description="Polar residues" evidence="1">
    <location>
        <begin position="105"/>
        <end position="116"/>
    </location>
</feature>
<protein>
    <submittedName>
        <fullName evidence="2">Uncharacterized protein</fullName>
    </submittedName>
</protein>
<keyword evidence="3" id="KW-1185">Reference proteome</keyword>
<dbReference type="EMBL" id="LNIX01000014">
    <property type="protein sequence ID" value="OXA46770.1"/>
    <property type="molecule type" value="Genomic_DNA"/>
</dbReference>
<accession>A0A226DNU8</accession>